<protein>
    <submittedName>
        <fullName evidence="1">Tfp pilus assembly protein tip-associated adhesin PilY1-like protein</fullName>
    </submittedName>
</protein>
<dbReference type="AlphaFoldDB" id="B1XUC9"/>
<evidence type="ECO:0000313" key="1">
    <source>
        <dbReference type="EMBL" id="ACB43956.1"/>
    </source>
</evidence>
<dbReference type="HOGENOM" id="CLU_1303963_0_0_4"/>
<accession>B1XUC9</accession>
<gene>
    <name evidence="1" type="ordered locus">Pnec_0730</name>
</gene>
<dbReference type="eggNOG" id="COG3419">
    <property type="taxonomic scope" value="Bacteria"/>
</dbReference>
<proteinExistence type="predicted"/>
<reference evidence="1" key="1">
    <citation type="submission" date="2008-03" db="EMBL/GenBank/DDBJ databases">
        <title>Complete sequence of Polynucleobacter necessarius STIR1.</title>
        <authorList>
            <consortium name="US DOE Joint Genome Institute"/>
            <person name="Copeland A."/>
            <person name="Lucas S."/>
            <person name="Lapidus A."/>
            <person name="Barry K."/>
            <person name="Detter J.C."/>
            <person name="Glavina del Rio T."/>
            <person name="Hammon N."/>
            <person name="Israni S."/>
            <person name="Dalin E."/>
            <person name="Tice H."/>
            <person name="Pitluck S."/>
            <person name="Chain P."/>
            <person name="Malfatti S."/>
            <person name="Shin M."/>
            <person name="Vergez L."/>
            <person name="Schmutz J."/>
            <person name="Larimer F."/>
            <person name="Land M."/>
            <person name="Hauser L."/>
            <person name="Kyrpides N."/>
            <person name="Kim E."/>
            <person name="Hahn M."/>
            <person name="Richardson P."/>
        </authorList>
    </citation>
    <scope>NUCLEOTIDE SEQUENCE [LARGE SCALE GENOMIC DNA]</scope>
    <source>
        <strain evidence="1">STIR1</strain>
    </source>
</reference>
<dbReference type="KEGG" id="pne:Pnec_0730"/>
<sequence>MVGDGTIYQSLFKYQKDKQWIGEIKRYILDATGAITSDAPILTSAKLKTRAASSGSYSTGGRSIWTVGYNPLCKNSVALSNDANNNSFNQNNSAALQNLLFNCPPIPDANVTSELINFTRGLNADGEEVAPLTVPRDSVLGDTYHSEMVMVGVPNAPWSSDANMFGKSEAYYRFMHGYSEFIAANANRRSQTYVGSNDGMVHAFDLDLEER</sequence>
<dbReference type="STRING" id="452638.Pnec_0730"/>
<dbReference type="EMBL" id="CP001010">
    <property type="protein sequence ID" value="ACB43956.1"/>
    <property type="molecule type" value="Genomic_DNA"/>
</dbReference>
<name>B1XUC9_POLNS</name>
<organism evidence="1">
    <name type="scientific">Polynucleobacter necessarius subsp. necessarius (strain STIR1)</name>
    <dbReference type="NCBI Taxonomy" id="452638"/>
    <lineage>
        <taxon>Bacteria</taxon>
        <taxon>Pseudomonadati</taxon>
        <taxon>Pseudomonadota</taxon>
        <taxon>Betaproteobacteria</taxon>
        <taxon>Burkholderiales</taxon>
        <taxon>Burkholderiaceae</taxon>
        <taxon>Polynucleobacter</taxon>
    </lineage>
</organism>